<dbReference type="AlphaFoldDB" id="A0A9Y2MXU5"/>
<evidence type="ECO:0000256" key="1">
    <source>
        <dbReference type="SAM" id="MobiDB-lite"/>
    </source>
</evidence>
<dbReference type="RefSeq" id="WP_285970093.1">
    <property type="nucleotide sequence ID" value="NZ_CP127294.1"/>
</dbReference>
<sequence>MILLDLPLGTRVVVRYRVEGGFTDALGELRDRDSSSCTVETKRGLVVVPLSEVVAAKPVPPAPERRRPKSSGPPPADL</sequence>
<evidence type="ECO:0000313" key="4">
    <source>
        <dbReference type="Proteomes" id="UP001236014"/>
    </source>
</evidence>
<dbReference type="Pfam" id="PF24551">
    <property type="entry name" value="SH3_Rv0428c"/>
    <property type="match status" value="1"/>
</dbReference>
<dbReference type="InterPro" id="IPR056934">
    <property type="entry name" value="SH3_Rv0428c"/>
</dbReference>
<dbReference type="KEGG" id="acab:QRX50_00885"/>
<evidence type="ECO:0000313" key="3">
    <source>
        <dbReference type="EMBL" id="WIX79404.1"/>
    </source>
</evidence>
<reference evidence="3 4" key="1">
    <citation type="submission" date="2023-06" db="EMBL/GenBank/DDBJ databases">
        <authorList>
            <person name="Oyuntsetseg B."/>
            <person name="Kim S.B."/>
        </authorList>
    </citation>
    <scope>NUCLEOTIDE SEQUENCE [LARGE SCALE GENOMIC DNA]</scope>
    <source>
        <strain evidence="3 4">2-15</strain>
    </source>
</reference>
<gene>
    <name evidence="3" type="ORF">QRX50_00885</name>
</gene>
<dbReference type="Proteomes" id="UP001236014">
    <property type="component" value="Chromosome"/>
</dbReference>
<name>A0A9Y2MXU5_9PSEU</name>
<dbReference type="EMBL" id="CP127294">
    <property type="protein sequence ID" value="WIX79404.1"/>
    <property type="molecule type" value="Genomic_DNA"/>
</dbReference>
<protein>
    <submittedName>
        <fullName evidence="3">Ferrous iron transport protein A</fullName>
    </submittedName>
</protein>
<keyword evidence="4" id="KW-1185">Reference proteome</keyword>
<evidence type="ECO:0000259" key="2">
    <source>
        <dbReference type="Pfam" id="PF24551"/>
    </source>
</evidence>
<organism evidence="3 4">
    <name type="scientific">Amycolatopsis carbonis</name>
    <dbReference type="NCBI Taxonomy" id="715471"/>
    <lineage>
        <taxon>Bacteria</taxon>
        <taxon>Bacillati</taxon>
        <taxon>Actinomycetota</taxon>
        <taxon>Actinomycetes</taxon>
        <taxon>Pseudonocardiales</taxon>
        <taxon>Pseudonocardiaceae</taxon>
        <taxon>Amycolatopsis</taxon>
    </lineage>
</organism>
<feature type="region of interest" description="Disordered" evidence="1">
    <location>
        <begin position="57"/>
        <end position="78"/>
    </location>
</feature>
<feature type="domain" description="Histone acetyltransferase Rv0428c-like SH3" evidence="2">
    <location>
        <begin position="7"/>
        <end position="57"/>
    </location>
</feature>
<proteinExistence type="predicted"/>
<accession>A0A9Y2MXU5</accession>